<accession>A0AAW0DH10</accession>
<dbReference type="InterPro" id="IPR050235">
    <property type="entry name" value="CK1_Ser-Thr_kinase"/>
</dbReference>
<protein>
    <submittedName>
        <fullName evidence="2">Kinase domain-containing protein</fullName>
    </submittedName>
</protein>
<keyword evidence="2" id="KW-0808">Transferase</keyword>
<dbReference type="PROSITE" id="PS50011">
    <property type="entry name" value="PROTEIN_KINASE_DOM"/>
    <property type="match status" value="1"/>
</dbReference>
<name>A0AAW0DH10_9AGAR</name>
<feature type="domain" description="Protein kinase" evidence="1">
    <location>
        <begin position="63"/>
        <end position="435"/>
    </location>
</feature>
<evidence type="ECO:0000313" key="2">
    <source>
        <dbReference type="EMBL" id="KAK7052100.1"/>
    </source>
</evidence>
<dbReference type="SUPFAM" id="SSF56112">
    <property type="entry name" value="Protein kinase-like (PK-like)"/>
    <property type="match status" value="1"/>
</dbReference>
<dbReference type="GO" id="GO:0004672">
    <property type="term" value="F:protein kinase activity"/>
    <property type="evidence" value="ECO:0007669"/>
    <property type="project" value="InterPro"/>
</dbReference>
<comment type="caution">
    <text evidence="2">The sequence shown here is derived from an EMBL/GenBank/DDBJ whole genome shotgun (WGS) entry which is preliminary data.</text>
</comment>
<dbReference type="InterPro" id="IPR011009">
    <property type="entry name" value="Kinase-like_dom_sf"/>
</dbReference>
<dbReference type="Gene3D" id="1.10.510.10">
    <property type="entry name" value="Transferase(Phosphotransferase) domain 1"/>
    <property type="match status" value="1"/>
</dbReference>
<reference evidence="2 3" key="1">
    <citation type="journal article" date="2024" name="J Genomics">
        <title>Draft genome sequencing and assembly of Favolaschia claudopus CIRM-BRFM 2984 isolated from oak limbs.</title>
        <authorList>
            <person name="Navarro D."/>
            <person name="Drula E."/>
            <person name="Chaduli D."/>
            <person name="Cazenave R."/>
            <person name="Ahrendt S."/>
            <person name="Wang J."/>
            <person name="Lipzen A."/>
            <person name="Daum C."/>
            <person name="Barry K."/>
            <person name="Grigoriev I.V."/>
            <person name="Favel A."/>
            <person name="Rosso M.N."/>
            <person name="Martin F."/>
        </authorList>
    </citation>
    <scope>NUCLEOTIDE SEQUENCE [LARGE SCALE GENOMIC DNA]</scope>
    <source>
        <strain evidence="2 3">CIRM-BRFM 2984</strain>
    </source>
</reference>
<proteinExistence type="predicted"/>
<dbReference type="Proteomes" id="UP001362999">
    <property type="component" value="Unassembled WGS sequence"/>
</dbReference>
<keyword evidence="3" id="KW-1185">Reference proteome</keyword>
<organism evidence="2 3">
    <name type="scientific">Favolaschia claudopus</name>
    <dbReference type="NCBI Taxonomy" id="2862362"/>
    <lineage>
        <taxon>Eukaryota</taxon>
        <taxon>Fungi</taxon>
        <taxon>Dikarya</taxon>
        <taxon>Basidiomycota</taxon>
        <taxon>Agaricomycotina</taxon>
        <taxon>Agaricomycetes</taxon>
        <taxon>Agaricomycetidae</taxon>
        <taxon>Agaricales</taxon>
        <taxon>Marasmiineae</taxon>
        <taxon>Mycenaceae</taxon>
        <taxon>Favolaschia</taxon>
    </lineage>
</organism>
<dbReference type="AlphaFoldDB" id="A0AAW0DH10"/>
<dbReference type="InterPro" id="IPR000719">
    <property type="entry name" value="Prot_kinase_dom"/>
</dbReference>
<keyword evidence="2" id="KW-0418">Kinase</keyword>
<gene>
    <name evidence="2" type="ORF">R3P38DRAFT_3594430</name>
</gene>
<sequence>MAPAPLHSLAVDDVERIVYHVYLSCISAKDFHSDNSDWTGRHFCSPSMPCRWAQNLLAPLLSLRLVDTTWNGAVKNFQTSQRETFFSPVEDGVYYPHKWHLNTRMRKALLLSRYRIFQTISCEDGKRGVFLAYDTGGAQGCAATARPVIIKAWVTDSDFEFQNEISAYHALVGASVACPGISIPQNHSSESAAYDEICDVYVLVLPQLGPTLQDLAARLPNQRFDAPMVLTVAIELIDRYRDIHARGIIHNGVKPANICMAPAGLESDSPSMLYVIDFGFASILENTGSSPLPSAHRIDTVGSRQYISVFAHHGISQSQRDDLESLAYLFSYLFHAKLPWDSSPTKLNGRASDRSQITPHIWRVKIATPASVLFRDMDDCFVEFWKDVKGLAYGEVPDYDKMKNRFVACLEKYNTTTPTATTDARCDWWNIWDNC</sequence>
<dbReference type="PANTHER" id="PTHR11909">
    <property type="entry name" value="CASEIN KINASE-RELATED"/>
    <property type="match status" value="1"/>
</dbReference>
<evidence type="ECO:0000313" key="3">
    <source>
        <dbReference type="Proteomes" id="UP001362999"/>
    </source>
</evidence>
<dbReference type="GO" id="GO:0005524">
    <property type="term" value="F:ATP binding"/>
    <property type="evidence" value="ECO:0007669"/>
    <property type="project" value="InterPro"/>
</dbReference>
<evidence type="ECO:0000259" key="1">
    <source>
        <dbReference type="PROSITE" id="PS50011"/>
    </source>
</evidence>
<dbReference type="EMBL" id="JAWWNJ010000007">
    <property type="protein sequence ID" value="KAK7052100.1"/>
    <property type="molecule type" value="Genomic_DNA"/>
</dbReference>
<dbReference type="SMART" id="SM00220">
    <property type="entry name" value="S_TKc"/>
    <property type="match status" value="1"/>
</dbReference>